<dbReference type="PANTHER" id="PTHR43823:SF3">
    <property type="entry name" value="MULTIDRUG EXPORT PROTEIN MEPA"/>
    <property type="match status" value="1"/>
</dbReference>
<evidence type="ECO:0000256" key="4">
    <source>
        <dbReference type="ARBA" id="ARBA00022989"/>
    </source>
</evidence>
<dbReference type="EMBL" id="AJAK01000015">
    <property type="protein sequence ID" value="EOH77479.1"/>
    <property type="molecule type" value="Genomic_DNA"/>
</dbReference>
<evidence type="ECO:0000313" key="9">
    <source>
        <dbReference type="Proteomes" id="UP000013783"/>
    </source>
</evidence>
<feature type="transmembrane region" description="Helical" evidence="6">
    <location>
        <begin position="276"/>
        <end position="294"/>
    </location>
</feature>
<dbReference type="PATRIC" id="fig|1158601.3.peg.2088"/>
<feature type="transmembrane region" description="Helical" evidence="6">
    <location>
        <begin position="56"/>
        <end position="77"/>
    </location>
</feature>
<dbReference type="STRING" id="71451.RV07_GL002035"/>
<comment type="caution">
    <text evidence="7">The sequence shown here is derived from an EMBL/GenBank/DDBJ whole genome shotgun (WGS) entry which is preliminary data.</text>
</comment>
<proteinExistence type="predicted"/>
<feature type="transmembrane region" description="Helical" evidence="6">
    <location>
        <begin position="98"/>
        <end position="122"/>
    </location>
</feature>
<sequence>MVQPIFDFFTASILGNAFVRNDGSPELAFWGMIVGALSNIFLDWLFIFPLQMGIKGAAIASGLGQLLSCLVLAFHFLRKKGILRIERFSVNVKQCREVIVCGLPEFVIQISQPMTIFCYNLVILHYLGESGLTAFAGVTYMMVIMLGVFFGISQGLQPLIGTSFGRRETHKVNYYFRAGLLINLILSTLLYSIYVLIGPYALKLFITDNTLIPLAYTALKWYGLAYIPAAINIIYITYFLSIRKSGQAFWISCSRGIVLNCLLIFTLPALFGIKLIWLPLLIAESLTLIFATLLKKRKSTKNIIADRTEDCLEKRMSQDNL</sequence>
<dbReference type="GO" id="GO:0042910">
    <property type="term" value="F:xenobiotic transmembrane transporter activity"/>
    <property type="evidence" value="ECO:0007669"/>
    <property type="project" value="InterPro"/>
</dbReference>
<keyword evidence="3 6" id="KW-0812">Transmembrane</keyword>
<evidence type="ECO:0008006" key="11">
    <source>
        <dbReference type="Google" id="ProtNLM"/>
    </source>
</evidence>
<name>R2RNE0_9ENTE</name>
<evidence type="ECO:0000313" key="7">
    <source>
        <dbReference type="EMBL" id="EOH77479.1"/>
    </source>
</evidence>
<protein>
    <recommendedName>
        <fullName evidence="11">MATE efflux family protein</fullName>
    </recommendedName>
</protein>
<reference evidence="8 10" key="2">
    <citation type="submission" date="2013-03" db="EMBL/GenBank/DDBJ databases">
        <title>The Genome Sequence of Enterococcus malodoratus ATCC_43197 (PacBio/Illumina hybrid assembly).</title>
        <authorList>
            <consortium name="The Broad Institute Genomics Platform"/>
            <consortium name="The Broad Institute Genome Sequencing Center for Infectious Disease"/>
            <person name="Earl A."/>
            <person name="Russ C."/>
            <person name="Gilmore M."/>
            <person name="Surin D."/>
            <person name="Walker B."/>
            <person name="Young S."/>
            <person name="Zeng Q."/>
            <person name="Gargeya S."/>
            <person name="Fitzgerald M."/>
            <person name="Haas B."/>
            <person name="Abouelleil A."/>
            <person name="Allen A.W."/>
            <person name="Alvarado L."/>
            <person name="Arachchi H.M."/>
            <person name="Berlin A.M."/>
            <person name="Chapman S.B."/>
            <person name="Gainer-Dewar J."/>
            <person name="Goldberg J."/>
            <person name="Griggs A."/>
            <person name="Gujja S."/>
            <person name="Hansen M."/>
            <person name="Howarth C."/>
            <person name="Imamovic A."/>
            <person name="Ireland A."/>
            <person name="Larimer J."/>
            <person name="McCowan C."/>
            <person name="Murphy C."/>
            <person name="Pearson M."/>
            <person name="Poon T.W."/>
            <person name="Priest M."/>
            <person name="Roberts A."/>
            <person name="Saif S."/>
            <person name="Shea T."/>
            <person name="Sisk P."/>
            <person name="Sykes S."/>
            <person name="Wortman J."/>
            <person name="Nusbaum C."/>
            <person name="Birren B."/>
        </authorList>
    </citation>
    <scope>NUCLEOTIDE SEQUENCE [LARGE SCALE GENOMIC DNA]</scope>
    <source>
        <strain evidence="8 10">ATCC 43197</strain>
    </source>
</reference>
<feature type="transmembrane region" description="Helical" evidence="6">
    <location>
        <begin position="221"/>
        <end position="241"/>
    </location>
</feature>
<keyword evidence="2" id="KW-1003">Cell membrane</keyword>
<dbReference type="PANTHER" id="PTHR43823">
    <property type="entry name" value="SPORULATION PROTEIN YKVU"/>
    <property type="match status" value="1"/>
</dbReference>
<reference evidence="7 9" key="1">
    <citation type="submission" date="2013-02" db="EMBL/GenBank/DDBJ databases">
        <title>The Genome Sequence of Enterococcus malodoratus ATCC_43197.</title>
        <authorList>
            <consortium name="The Broad Institute Genome Sequencing Platform"/>
            <consortium name="The Broad Institute Genome Sequencing Center for Infectious Disease"/>
            <person name="Earl A.M."/>
            <person name="Gilmore M.S."/>
            <person name="Lebreton F."/>
            <person name="Walker B."/>
            <person name="Young S.K."/>
            <person name="Zeng Q."/>
            <person name="Gargeya S."/>
            <person name="Fitzgerald M."/>
            <person name="Haas B."/>
            <person name="Abouelleil A."/>
            <person name="Alvarado L."/>
            <person name="Arachchi H.M."/>
            <person name="Berlin A.M."/>
            <person name="Chapman S.B."/>
            <person name="Dewar J."/>
            <person name="Goldberg J."/>
            <person name="Griggs A."/>
            <person name="Gujja S."/>
            <person name="Hansen M."/>
            <person name="Howarth C."/>
            <person name="Imamovic A."/>
            <person name="Larimer J."/>
            <person name="McCowan C."/>
            <person name="Murphy C."/>
            <person name="Neiman D."/>
            <person name="Pearson M."/>
            <person name="Priest M."/>
            <person name="Roberts A."/>
            <person name="Saif S."/>
            <person name="Shea T."/>
            <person name="Sisk P."/>
            <person name="Sykes S."/>
            <person name="Wortman J."/>
            <person name="Nusbaum C."/>
            <person name="Birren B."/>
        </authorList>
    </citation>
    <scope>NUCLEOTIDE SEQUENCE [LARGE SCALE GENOMIC DNA]</scope>
    <source>
        <strain evidence="7 9">ATCC 43197</strain>
    </source>
</reference>
<dbReference type="EMBL" id="ASWA01000004">
    <property type="protein sequence ID" value="EOT64107.1"/>
    <property type="molecule type" value="Genomic_DNA"/>
</dbReference>
<keyword evidence="4 6" id="KW-1133">Transmembrane helix</keyword>
<keyword evidence="5 6" id="KW-0472">Membrane</keyword>
<dbReference type="eggNOG" id="COG0534">
    <property type="taxonomic scope" value="Bacteria"/>
</dbReference>
<comment type="subcellular location">
    <subcellularLocation>
        <location evidence="1">Cell membrane</location>
        <topology evidence="1">Multi-pass membrane protein</topology>
    </subcellularLocation>
</comment>
<evidence type="ECO:0000256" key="6">
    <source>
        <dbReference type="SAM" id="Phobius"/>
    </source>
</evidence>
<dbReference type="OrthoDB" id="9811110at2"/>
<evidence type="ECO:0000256" key="3">
    <source>
        <dbReference type="ARBA" id="ARBA00022692"/>
    </source>
</evidence>
<keyword evidence="10" id="KW-1185">Reference proteome</keyword>
<dbReference type="AlphaFoldDB" id="R2RNE0"/>
<accession>R2RNE0</accession>
<dbReference type="InterPro" id="IPR051327">
    <property type="entry name" value="MATE_MepA_subfamily"/>
</dbReference>
<feature type="transmembrane region" description="Helical" evidence="6">
    <location>
        <begin position="174"/>
        <end position="201"/>
    </location>
</feature>
<dbReference type="Proteomes" id="UP000014148">
    <property type="component" value="Unassembled WGS sequence"/>
</dbReference>
<evidence type="ECO:0000256" key="5">
    <source>
        <dbReference type="ARBA" id="ARBA00023136"/>
    </source>
</evidence>
<feature type="transmembrane region" description="Helical" evidence="6">
    <location>
        <begin position="248"/>
        <end position="270"/>
    </location>
</feature>
<dbReference type="InterPro" id="IPR002528">
    <property type="entry name" value="MATE_fam"/>
</dbReference>
<organism evidence="7 9">
    <name type="scientific">Enterococcus malodoratus ATCC 43197</name>
    <dbReference type="NCBI Taxonomy" id="1158601"/>
    <lineage>
        <taxon>Bacteria</taxon>
        <taxon>Bacillati</taxon>
        <taxon>Bacillota</taxon>
        <taxon>Bacilli</taxon>
        <taxon>Lactobacillales</taxon>
        <taxon>Enterococcaceae</taxon>
        <taxon>Enterococcus</taxon>
    </lineage>
</organism>
<dbReference type="GO" id="GO:0015297">
    <property type="term" value="F:antiporter activity"/>
    <property type="evidence" value="ECO:0007669"/>
    <property type="project" value="InterPro"/>
</dbReference>
<dbReference type="RefSeq" id="WP_010740950.1">
    <property type="nucleotide sequence ID" value="NZ_KB946250.1"/>
</dbReference>
<evidence type="ECO:0000256" key="2">
    <source>
        <dbReference type="ARBA" id="ARBA00022475"/>
    </source>
</evidence>
<dbReference type="Proteomes" id="UP000013783">
    <property type="component" value="Unassembled WGS sequence"/>
</dbReference>
<feature type="transmembrane region" description="Helical" evidence="6">
    <location>
        <begin position="134"/>
        <end position="153"/>
    </location>
</feature>
<evidence type="ECO:0000313" key="10">
    <source>
        <dbReference type="Proteomes" id="UP000014148"/>
    </source>
</evidence>
<evidence type="ECO:0000313" key="8">
    <source>
        <dbReference type="EMBL" id="EOT64107.1"/>
    </source>
</evidence>
<feature type="transmembrane region" description="Helical" evidence="6">
    <location>
        <begin position="27"/>
        <end position="50"/>
    </location>
</feature>
<gene>
    <name evidence="8" type="ORF">I585_03304</name>
    <name evidence="7" type="ORF">UAI_02116</name>
</gene>
<evidence type="ECO:0000256" key="1">
    <source>
        <dbReference type="ARBA" id="ARBA00004651"/>
    </source>
</evidence>
<dbReference type="Pfam" id="PF01554">
    <property type="entry name" value="MatE"/>
    <property type="match status" value="1"/>
</dbReference>
<dbReference type="GO" id="GO:0005886">
    <property type="term" value="C:plasma membrane"/>
    <property type="evidence" value="ECO:0007669"/>
    <property type="project" value="UniProtKB-SubCell"/>
</dbReference>